<dbReference type="PROSITE" id="PS00067">
    <property type="entry name" value="3HCDH"/>
    <property type="match status" value="1"/>
</dbReference>
<keyword evidence="14" id="KW-0379">Hydroxylation</keyword>
<evidence type="ECO:0000256" key="3">
    <source>
        <dbReference type="ARBA" id="ARBA00009463"/>
    </source>
</evidence>
<gene>
    <name evidence="29" type="ORF">SARC_05179</name>
</gene>
<keyword evidence="5" id="KW-0221">Differentiation</keyword>
<dbReference type="GO" id="GO:0030154">
    <property type="term" value="P:cell differentiation"/>
    <property type="evidence" value="ECO:0007669"/>
    <property type="project" value="UniProtKB-KW"/>
</dbReference>
<dbReference type="Gene3D" id="3.40.50.720">
    <property type="entry name" value="NAD(P)-binding Rossmann-like Domain"/>
    <property type="match status" value="1"/>
</dbReference>
<feature type="binding site" evidence="26">
    <location>
        <position position="83"/>
    </location>
    <ligand>
        <name>CoA</name>
        <dbReference type="ChEBI" id="CHEBI:57287"/>
    </ligand>
</feature>
<evidence type="ECO:0000256" key="21">
    <source>
        <dbReference type="ARBA" id="ARBA00071676"/>
    </source>
</evidence>
<comment type="catalytic activity">
    <reaction evidence="16">
        <text>(3S)-hydroxydecanoyl-CoA + NAD(+) = 3-oxodecanoyl-CoA + NADH + H(+)</text>
        <dbReference type="Rhea" id="RHEA:31187"/>
        <dbReference type="ChEBI" id="CHEBI:15378"/>
        <dbReference type="ChEBI" id="CHEBI:57540"/>
        <dbReference type="ChEBI" id="CHEBI:57945"/>
        <dbReference type="ChEBI" id="CHEBI:62548"/>
        <dbReference type="ChEBI" id="CHEBI:62616"/>
    </reaction>
</comment>
<evidence type="ECO:0000256" key="14">
    <source>
        <dbReference type="ARBA" id="ARBA00023278"/>
    </source>
</evidence>
<dbReference type="Pfam" id="PF00725">
    <property type="entry name" value="3HCDH"/>
    <property type="match status" value="1"/>
</dbReference>
<dbReference type="PIRSF" id="PIRSF000105">
    <property type="entry name" value="HCDH"/>
    <property type="match status" value="1"/>
</dbReference>
<sequence>MFTALRSTLRSSNALRAATMARSYSMAPNVSRVVVIGSGQMGGGIGQAAAQSGYDVTLVDMSQDILANNLKAIEKSLTRVAKKKSGTEAESFVKDIMSRISVSTSAPEAVADADIVIEAIVENLDVKRKLWADLDKAAKKSTIFASNTSSLAIGDMATVTERQDRFCGLHFFNPVSVMKLVEVIKTDKTSEETNTTMMQFGESLNKRCVQCTDTPGFIVNRLLVPYLMEAIRLLERGEATKQDIDAGMKLGAGHPMGPFQLADYVGLDTIKFIMDGWHAKYPEDPLFNPSPLLTKLVEDGHHGVKTKQGFYEY</sequence>
<evidence type="ECO:0000256" key="15">
    <source>
        <dbReference type="ARBA" id="ARBA00049556"/>
    </source>
</evidence>
<evidence type="ECO:0000313" key="30">
    <source>
        <dbReference type="Proteomes" id="UP000054560"/>
    </source>
</evidence>
<dbReference type="FunFam" id="3.40.50.720:FF:000258">
    <property type="entry name" value="Hydroxyacyl-coenzyme A dehydrogenase, mitochondrial"/>
    <property type="match status" value="1"/>
</dbReference>
<comment type="catalytic activity">
    <reaction evidence="15">
        <text>a (3S)-3-hydroxyacyl-CoA + NAD(+) = a 3-oxoacyl-CoA + NADH + H(+)</text>
        <dbReference type="Rhea" id="RHEA:22432"/>
        <dbReference type="ChEBI" id="CHEBI:15378"/>
        <dbReference type="ChEBI" id="CHEBI:57318"/>
        <dbReference type="ChEBI" id="CHEBI:57540"/>
        <dbReference type="ChEBI" id="CHEBI:57945"/>
        <dbReference type="ChEBI" id="CHEBI:90726"/>
        <dbReference type="EC" id="1.1.1.35"/>
    </reaction>
</comment>
<evidence type="ECO:0000256" key="25">
    <source>
        <dbReference type="PIRSR" id="PIRSR000105-2"/>
    </source>
</evidence>
<keyword evidence="30" id="KW-1185">Reference proteome</keyword>
<dbReference type="GO" id="GO:0006635">
    <property type="term" value="P:fatty acid beta-oxidation"/>
    <property type="evidence" value="ECO:0007669"/>
    <property type="project" value="TreeGrafter"/>
</dbReference>
<keyword evidence="8" id="KW-0809">Transit peptide</keyword>
<keyword evidence="7" id="KW-0744">Spermatogenesis</keyword>
<dbReference type="EC" id="1.1.1.35" evidence="4"/>
<keyword evidence="10" id="KW-0560">Oxidoreductase</keyword>
<dbReference type="InterPro" id="IPR006176">
    <property type="entry name" value="3-OHacyl-CoA_DH_NAD-bd"/>
</dbReference>
<feature type="site" description="Important for catalytic activity" evidence="24">
    <location>
        <position position="170"/>
    </location>
</feature>
<comment type="subcellular location">
    <subcellularLocation>
        <location evidence="1">Mitochondrion matrix</location>
    </subcellularLocation>
</comment>
<dbReference type="STRING" id="667725.A0A0L0G136"/>
<dbReference type="InterPro" id="IPR052242">
    <property type="entry name" value="Mito_3-hydroxyacyl-CoA_DH"/>
</dbReference>
<evidence type="ECO:0000256" key="7">
    <source>
        <dbReference type="ARBA" id="ARBA00022871"/>
    </source>
</evidence>
<dbReference type="Proteomes" id="UP000054560">
    <property type="component" value="Unassembled WGS sequence"/>
</dbReference>
<dbReference type="Pfam" id="PF02737">
    <property type="entry name" value="3HCDH_N"/>
    <property type="match status" value="1"/>
</dbReference>
<evidence type="ECO:0000256" key="9">
    <source>
        <dbReference type="ARBA" id="ARBA00022990"/>
    </source>
</evidence>
<dbReference type="Gene3D" id="1.10.1040.10">
    <property type="entry name" value="N-(1-d-carboxylethyl)-l-norvaline Dehydrogenase, domain 2"/>
    <property type="match status" value="1"/>
</dbReference>
<dbReference type="InterPro" id="IPR022694">
    <property type="entry name" value="3-OHacyl-CoA_DH"/>
</dbReference>
<dbReference type="InterPro" id="IPR008927">
    <property type="entry name" value="6-PGluconate_DH-like_C_sf"/>
</dbReference>
<evidence type="ECO:0000259" key="28">
    <source>
        <dbReference type="Pfam" id="PF02737"/>
    </source>
</evidence>
<reference evidence="29 30" key="1">
    <citation type="submission" date="2011-02" db="EMBL/GenBank/DDBJ databases">
        <title>The Genome Sequence of Sphaeroforma arctica JP610.</title>
        <authorList>
            <consortium name="The Broad Institute Genome Sequencing Platform"/>
            <person name="Russ C."/>
            <person name="Cuomo C."/>
            <person name="Young S.K."/>
            <person name="Zeng Q."/>
            <person name="Gargeya S."/>
            <person name="Alvarado L."/>
            <person name="Berlin A."/>
            <person name="Chapman S.B."/>
            <person name="Chen Z."/>
            <person name="Freedman E."/>
            <person name="Gellesch M."/>
            <person name="Goldberg J."/>
            <person name="Griggs A."/>
            <person name="Gujja S."/>
            <person name="Heilman E."/>
            <person name="Heiman D."/>
            <person name="Howarth C."/>
            <person name="Mehta T."/>
            <person name="Neiman D."/>
            <person name="Pearson M."/>
            <person name="Roberts A."/>
            <person name="Saif S."/>
            <person name="Shea T."/>
            <person name="Shenoy N."/>
            <person name="Sisk P."/>
            <person name="Stolte C."/>
            <person name="Sykes S."/>
            <person name="White J."/>
            <person name="Yandava C."/>
            <person name="Burger G."/>
            <person name="Gray M.W."/>
            <person name="Holland P.W.H."/>
            <person name="King N."/>
            <person name="Lang F.B.F."/>
            <person name="Roger A.J."/>
            <person name="Ruiz-Trillo I."/>
            <person name="Haas B."/>
            <person name="Nusbaum C."/>
            <person name="Birren B."/>
        </authorList>
    </citation>
    <scope>NUCLEOTIDE SEQUENCE [LARGE SCALE GENOMIC DNA]</scope>
    <source>
        <strain evidence="29 30">JP610</strain>
    </source>
</reference>
<evidence type="ECO:0000256" key="23">
    <source>
        <dbReference type="ARBA" id="ARBA00079904"/>
    </source>
</evidence>
<dbReference type="eggNOG" id="KOG2304">
    <property type="taxonomic scope" value="Eukaryota"/>
</dbReference>
<accession>A0A0L0G136</accession>
<dbReference type="RefSeq" id="XP_014156433.1">
    <property type="nucleotide sequence ID" value="XM_014300958.1"/>
</dbReference>
<comment type="subunit">
    <text evidence="20">Homodimer. Interacts with GLUD1; this interaction inhibits the activation of glutamate dehydrogenase 1 (GLUD1).</text>
</comment>
<evidence type="ECO:0000256" key="8">
    <source>
        <dbReference type="ARBA" id="ARBA00022946"/>
    </source>
</evidence>
<protein>
    <recommendedName>
        <fullName evidence="21">Hydroxyacyl-coenzyme A dehydrogenase, mitochondrial</fullName>
        <ecNumber evidence="4">1.1.1.35</ecNumber>
    </recommendedName>
    <alternativeName>
        <fullName evidence="22">Medium and short-chain L-3-hydroxyacyl-coenzyme A dehydrogenase</fullName>
    </alternativeName>
    <alternativeName>
        <fullName evidence="23">Short-chain 3-hydroxyacyl-CoA dehydrogenase</fullName>
    </alternativeName>
</protein>
<evidence type="ECO:0000313" key="29">
    <source>
        <dbReference type="EMBL" id="KNC82531.1"/>
    </source>
</evidence>
<feature type="binding site" evidence="26">
    <location>
        <position position="149"/>
    </location>
    <ligand>
        <name>CoA</name>
        <dbReference type="ChEBI" id="CHEBI:57287"/>
    </ligand>
</feature>
<evidence type="ECO:0000256" key="1">
    <source>
        <dbReference type="ARBA" id="ARBA00004305"/>
    </source>
</evidence>
<evidence type="ECO:0000256" key="6">
    <source>
        <dbReference type="ARBA" id="ARBA00022832"/>
    </source>
</evidence>
<dbReference type="PANTHER" id="PTHR43561">
    <property type="match status" value="1"/>
</dbReference>
<dbReference type="GO" id="GO:0007283">
    <property type="term" value="P:spermatogenesis"/>
    <property type="evidence" value="ECO:0007669"/>
    <property type="project" value="UniProtKB-KW"/>
</dbReference>
<evidence type="ECO:0000256" key="18">
    <source>
        <dbReference type="ARBA" id="ARBA00052692"/>
    </source>
</evidence>
<comment type="similarity">
    <text evidence="3">Belongs to the 3-hydroxyacyl-CoA dehydrogenase family.</text>
</comment>
<dbReference type="InterPro" id="IPR036291">
    <property type="entry name" value="NAD(P)-bd_dom_sf"/>
</dbReference>
<keyword evidence="6" id="KW-0276">Fatty acid metabolism</keyword>
<dbReference type="AlphaFoldDB" id="A0A0L0G136"/>
<evidence type="ECO:0000256" key="17">
    <source>
        <dbReference type="ARBA" id="ARBA00052282"/>
    </source>
</evidence>
<feature type="binding site" evidence="25">
    <location>
        <position position="173"/>
    </location>
    <ligand>
        <name>NAD(+)</name>
        <dbReference type="ChEBI" id="CHEBI:57540"/>
    </ligand>
</feature>
<proteinExistence type="inferred from homology"/>
<feature type="binding site" evidence="26">
    <location>
        <position position="76"/>
    </location>
    <ligand>
        <name>CoA</name>
        <dbReference type="ChEBI" id="CHEBI:57287"/>
    </ligand>
</feature>
<dbReference type="EMBL" id="KQ241918">
    <property type="protein sequence ID" value="KNC82531.1"/>
    <property type="molecule type" value="Genomic_DNA"/>
</dbReference>
<dbReference type="SUPFAM" id="SSF51735">
    <property type="entry name" value="NAD(P)-binding Rossmann-fold domains"/>
    <property type="match status" value="1"/>
</dbReference>
<dbReference type="PANTHER" id="PTHR43561:SF3">
    <property type="entry name" value="HYDROXYACYL-COENZYME A DEHYDROGENASE, MITOCHONDRIAL"/>
    <property type="match status" value="1"/>
</dbReference>
<feature type="binding site" evidence="25">
    <location>
        <position position="122"/>
    </location>
    <ligand>
        <name>NAD(+)</name>
        <dbReference type="ChEBI" id="CHEBI:57540"/>
    </ligand>
</feature>
<evidence type="ECO:0000256" key="5">
    <source>
        <dbReference type="ARBA" id="ARBA00022782"/>
    </source>
</evidence>
<name>A0A0L0G136_9EUKA</name>
<dbReference type="GO" id="GO:0005759">
    <property type="term" value="C:mitochondrial matrix"/>
    <property type="evidence" value="ECO:0007669"/>
    <property type="project" value="UniProtKB-SubCell"/>
</dbReference>
<dbReference type="InterPro" id="IPR006108">
    <property type="entry name" value="3HC_DH_C"/>
</dbReference>
<evidence type="ECO:0000256" key="26">
    <source>
        <dbReference type="PIRSR" id="PIRSR000105-3"/>
    </source>
</evidence>
<comment type="pathway">
    <text evidence="2">Lipid metabolism; fatty acid beta-oxidation.</text>
</comment>
<evidence type="ECO:0000259" key="27">
    <source>
        <dbReference type="Pfam" id="PF00725"/>
    </source>
</evidence>
<evidence type="ECO:0000256" key="4">
    <source>
        <dbReference type="ARBA" id="ARBA00013000"/>
    </source>
</evidence>
<keyword evidence="11 25" id="KW-0520">NAD</keyword>
<dbReference type="SUPFAM" id="SSF48179">
    <property type="entry name" value="6-phosphogluconate dehydrogenase C-terminal domain-like"/>
    <property type="match status" value="1"/>
</dbReference>
<keyword evidence="13" id="KW-0496">Mitochondrion</keyword>
<evidence type="ECO:0000256" key="10">
    <source>
        <dbReference type="ARBA" id="ARBA00023002"/>
    </source>
</evidence>
<evidence type="ECO:0000256" key="19">
    <source>
        <dbReference type="ARBA" id="ARBA00059837"/>
    </source>
</evidence>
<organism evidence="29 30">
    <name type="scientific">Sphaeroforma arctica JP610</name>
    <dbReference type="NCBI Taxonomy" id="667725"/>
    <lineage>
        <taxon>Eukaryota</taxon>
        <taxon>Ichthyosporea</taxon>
        <taxon>Ichthyophonida</taxon>
        <taxon>Sphaeroforma</taxon>
    </lineage>
</organism>
<dbReference type="FunFam" id="1.10.1040.10:FF:000019">
    <property type="entry name" value="3-hydroxybutyryl-CoA dehydrogenase FadB2"/>
    <property type="match status" value="1"/>
</dbReference>
<evidence type="ECO:0000256" key="12">
    <source>
        <dbReference type="ARBA" id="ARBA00023098"/>
    </source>
</evidence>
<comment type="catalytic activity">
    <reaction evidence="17">
        <text>(3S)-hydroxyhexadecanoyl-CoA + NAD(+) = 3-oxohexadecanoyl-CoA + NADH + H(+)</text>
        <dbReference type="Rhea" id="RHEA:31159"/>
        <dbReference type="ChEBI" id="CHEBI:15378"/>
        <dbReference type="ChEBI" id="CHEBI:57349"/>
        <dbReference type="ChEBI" id="CHEBI:57540"/>
        <dbReference type="ChEBI" id="CHEBI:57945"/>
        <dbReference type="ChEBI" id="CHEBI:62613"/>
    </reaction>
</comment>
<feature type="domain" description="3-hydroxyacyl-CoA dehydrogenase NAD binding" evidence="28">
    <location>
        <begin position="33"/>
        <end position="213"/>
    </location>
</feature>
<feature type="domain" description="3-hydroxyacyl-CoA dehydrogenase C-terminal" evidence="27">
    <location>
        <begin position="216"/>
        <end position="313"/>
    </location>
</feature>
<feature type="binding site" evidence="25">
    <location>
        <position position="305"/>
    </location>
    <ligand>
        <name>NAD(+)</name>
        <dbReference type="ChEBI" id="CHEBI:57540"/>
    </ligand>
</feature>
<evidence type="ECO:0000256" key="13">
    <source>
        <dbReference type="ARBA" id="ARBA00023128"/>
    </source>
</evidence>
<evidence type="ECO:0000256" key="2">
    <source>
        <dbReference type="ARBA" id="ARBA00005005"/>
    </source>
</evidence>
<feature type="binding site" evidence="25">
    <location>
        <position position="60"/>
    </location>
    <ligand>
        <name>NAD(+)</name>
        <dbReference type="ChEBI" id="CHEBI:57540"/>
    </ligand>
</feature>
<feature type="binding site" evidence="25">
    <location>
        <position position="149"/>
    </location>
    <ligand>
        <name>NAD(+)</name>
        <dbReference type="ChEBI" id="CHEBI:57540"/>
    </ligand>
</feature>
<feature type="binding site" evidence="25">
    <location>
        <begin position="37"/>
        <end position="42"/>
    </location>
    <ligand>
        <name>NAD(+)</name>
        <dbReference type="ChEBI" id="CHEBI:57540"/>
    </ligand>
</feature>
<dbReference type="InterPro" id="IPR013328">
    <property type="entry name" value="6PGD_dom2"/>
</dbReference>
<keyword evidence="9" id="KW-0007">Acetylation</keyword>
<comment type="function">
    <text evidence="19">Mitochondrial fatty acid beta-oxidation enzyme that catalyzes the third step of the beta-oxidation cycle for medium and short-chain 3-hydroxy fatty acyl-CoAs (C4 to C10). Plays a role in the control of insulin secretion by inhibiting the activation of glutamate dehydrogenase 1 (GLUD1), an enzyme that has an important role in regulating amino acid-induced insulin secretion. Plays a role in the maintenance of normal spermatogenesis through the reduction of fatty acid accumulation in the testes.</text>
</comment>
<dbReference type="GO" id="GO:0003857">
    <property type="term" value="F:(3S)-3-hydroxyacyl-CoA dehydrogenase (NAD+) activity"/>
    <property type="evidence" value="ECO:0007669"/>
    <property type="project" value="UniProtKB-EC"/>
</dbReference>
<evidence type="ECO:0000256" key="20">
    <source>
        <dbReference type="ARBA" id="ARBA00065273"/>
    </source>
</evidence>
<evidence type="ECO:0000256" key="22">
    <source>
        <dbReference type="ARBA" id="ARBA00077615"/>
    </source>
</evidence>
<comment type="catalytic activity">
    <reaction evidence="18">
        <text>(3S)-3-hydroxybutanoyl-CoA + NAD(+) = acetoacetyl-CoA + NADH + H(+)</text>
        <dbReference type="Rhea" id="RHEA:30799"/>
        <dbReference type="ChEBI" id="CHEBI:15378"/>
        <dbReference type="ChEBI" id="CHEBI:57286"/>
        <dbReference type="ChEBI" id="CHEBI:57316"/>
        <dbReference type="ChEBI" id="CHEBI:57540"/>
        <dbReference type="ChEBI" id="CHEBI:57945"/>
    </reaction>
</comment>
<dbReference type="OrthoDB" id="5958943at2759"/>
<dbReference type="GeneID" id="25905683"/>
<evidence type="ECO:0000256" key="16">
    <source>
        <dbReference type="ARBA" id="ARBA00051510"/>
    </source>
</evidence>
<evidence type="ECO:0000256" key="11">
    <source>
        <dbReference type="ARBA" id="ARBA00023027"/>
    </source>
</evidence>
<keyword evidence="12" id="KW-0443">Lipid metabolism</keyword>
<dbReference type="GO" id="GO:0070403">
    <property type="term" value="F:NAD+ binding"/>
    <property type="evidence" value="ECO:0007669"/>
    <property type="project" value="InterPro"/>
</dbReference>
<dbReference type="InterPro" id="IPR006180">
    <property type="entry name" value="3-OHacyl-CoA_DH_CS"/>
</dbReference>
<feature type="binding site" evidence="25">
    <location>
        <position position="127"/>
    </location>
    <ligand>
        <name>NAD(+)</name>
        <dbReference type="ChEBI" id="CHEBI:57540"/>
    </ligand>
</feature>
<evidence type="ECO:0000256" key="24">
    <source>
        <dbReference type="PIRSR" id="PIRSR000105-1"/>
    </source>
</evidence>